<keyword evidence="3" id="KW-1185">Reference proteome</keyword>
<name>A0AAV0Q827_9ROSI</name>
<organism evidence="2 3">
    <name type="scientific">Linum tenue</name>
    <dbReference type="NCBI Taxonomy" id="586396"/>
    <lineage>
        <taxon>Eukaryota</taxon>
        <taxon>Viridiplantae</taxon>
        <taxon>Streptophyta</taxon>
        <taxon>Embryophyta</taxon>
        <taxon>Tracheophyta</taxon>
        <taxon>Spermatophyta</taxon>
        <taxon>Magnoliopsida</taxon>
        <taxon>eudicotyledons</taxon>
        <taxon>Gunneridae</taxon>
        <taxon>Pentapetalae</taxon>
        <taxon>rosids</taxon>
        <taxon>fabids</taxon>
        <taxon>Malpighiales</taxon>
        <taxon>Linaceae</taxon>
        <taxon>Linum</taxon>
    </lineage>
</organism>
<reference evidence="2" key="1">
    <citation type="submission" date="2022-08" db="EMBL/GenBank/DDBJ databases">
        <authorList>
            <person name="Gutierrez-Valencia J."/>
        </authorList>
    </citation>
    <scope>NUCLEOTIDE SEQUENCE</scope>
</reference>
<dbReference type="PANTHER" id="PTHR33738">
    <property type="entry name" value="EMB|CAB82975.1"/>
    <property type="match status" value="1"/>
</dbReference>
<feature type="region of interest" description="Disordered" evidence="1">
    <location>
        <begin position="48"/>
        <end position="72"/>
    </location>
</feature>
<accession>A0AAV0Q827</accession>
<evidence type="ECO:0000313" key="3">
    <source>
        <dbReference type="Proteomes" id="UP001154282"/>
    </source>
</evidence>
<dbReference type="EMBL" id="CAMGYJ010000009">
    <property type="protein sequence ID" value="CAI0540429.1"/>
    <property type="molecule type" value="Genomic_DNA"/>
</dbReference>
<evidence type="ECO:0000313" key="2">
    <source>
        <dbReference type="EMBL" id="CAI0540429.1"/>
    </source>
</evidence>
<comment type="caution">
    <text evidence="2">The sequence shown here is derived from an EMBL/GenBank/DDBJ whole genome shotgun (WGS) entry which is preliminary data.</text>
</comment>
<gene>
    <name evidence="2" type="ORF">LITE_LOCUS41679</name>
</gene>
<dbReference type="PANTHER" id="PTHR33738:SF8">
    <property type="entry name" value="OS05G0454500 PROTEIN"/>
    <property type="match status" value="1"/>
</dbReference>
<dbReference type="AlphaFoldDB" id="A0AAV0Q827"/>
<proteinExistence type="predicted"/>
<dbReference type="Proteomes" id="UP001154282">
    <property type="component" value="Unassembled WGS sequence"/>
</dbReference>
<sequence>MEGDKKHVSAGAASSSSLAAELFGTKESPPSSSAGVFASIFPPPSTVLKKSSNSAGAGTWHKYQHHSGKHGTTAMNGEAGSYGIMGHSRERMEPCHLSSSIYYGGQENYSQSPSSQSPGSYPIVSLILERYHLALCNNELQHKSTVFVQLKKDGEEDDPNGNNSTSASRGNWWQGFPFLLCYSLCSQDIPSTLSFSLMVSCVSDDCFFRFSILLGPSTALPCRFPLLFSKGMYFESKLPASFSDFADKLVYASFCT</sequence>
<evidence type="ECO:0000256" key="1">
    <source>
        <dbReference type="SAM" id="MobiDB-lite"/>
    </source>
</evidence>
<protein>
    <submittedName>
        <fullName evidence="2">Uncharacterized protein</fullName>
    </submittedName>
</protein>